<evidence type="ECO:0000313" key="1">
    <source>
        <dbReference type="EMBL" id="KAF6210708.1"/>
    </source>
</evidence>
<sequence>MTIFFAWIRLFFFFEVGELTTHSVGSNIRFTMSTVRIDLLDDRAADEMELFALSISSNYPNININGFTWVSRKVLLAIMEQAMLYILVLIQIQTAR</sequence>
<protein>
    <submittedName>
        <fullName evidence="1">Uncharacterized protein</fullName>
    </submittedName>
</protein>
<accession>A0A6A4JZX7</accession>
<evidence type="ECO:0000313" key="2">
    <source>
        <dbReference type="Proteomes" id="UP000466442"/>
    </source>
</evidence>
<keyword evidence="2" id="KW-1185">Reference proteome</keyword>
<organism evidence="1 2">
    <name type="scientific">Apolygus lucorum</name>
    <name type="common">Small green plant bug</name>
    <name type="synonym">Lygocoris lucorum</name>
    <dbReference type="NCBI Taxonomy" id="248454"/>
    <lineage>
        <taxon>Eukaryota</taxon>
        <taxon>Metazoa</taxon>
        <taxon>Ecdysozoa</taxon>
        <taxon>Arthropoda</taxon>
        <taxon>Hexapoda</taxon>
        <taxon>Insecta</taxon>
        <taxon>Pterygota</taxon>
        <taxon>Neoptera</taxon>
        <taxon>Paraneoptera</taxon>
        <taxon>Hemiptera</taxon>
        <taxon>Heteroptera</taxon>
        <taxon>Panheteroptera</taxon>
        <taxon>Cimicomorpha</taxon>
        <taxon>Miridae</taxon>
        <taxon>Mirini</taxon>
        <taxon>Apolygus</taxon>
    </lineage>
</organism>
<dbReference type="Proteomes" id="UP000466442">
    <property type="component" value="Linkage Group LG5"/>
</dbReference>
<proteinExistence type="predicted"/>
<dbReference type="AlphaFoldDB" id="A0A6A4JZX7"/>
<reference evidence="1" key="1">
    <citation type="journal article" date="2021" name="Mol. Ecol. Resour.">
        <title>Apolygus lucorum genome provides insights into omnivorousness and mesophyll feeding.</title>
        <authorList>
            <person name="Liu Y."/>
            <person name="Liu H."/>
            <person name="Wang H."/>
            <person name="Huang T."/>
            <person name="Liu B."/>
            <person name="Yang B."/>
            <person name="Yin L."/>
            <person name="Li B."/>
            <person name="Zhang Y."/>
            <person name="Zhang S."/>
            <person name="Jiang F."/>
            <person name="Zhang X."/>
            <person name="Ren Y."/>
            <person name="Wang B."/>
            <person name="Wang S."/>
            <person name="Lu Y."/>
            <person name="Wu K."/>
            <person name="Fan W."/>
            <person name="Wang G."/>
        </authorList>
    </citation>
    <scope>NUCLEOTIDE SEQUENCE</scope>
    <source>
        <strain evidence="1">12Hb</strain>
    </source>
</reference>
<name>A0A6A4JZX7_APOLU</name>
<comment type="caution">
    <text evidence="1">The sequence shown here is derived from an EMBL/GenBank/DDBJ whole genome shotgun (WGS) entry which is preliminary data.</text>
</comment>
<dbReference type="EMBL" id="WIXP02000005">
    <property type="protein sequence ID" value="KAF6210708.1"/>
    <property type="molecule type" value="Genomic_DNA"/>
</dbReference>
<gene>
    <name evidence="1" type="ORF">GE061_013815</name>
</gene>